<evidence type="ECO:0000256" key="1">
    <source>
        <dbReference type="SAM" id="Phobius"/>
    </source>
</evidence>
<proteinExistence type="predicted"/>
<dbReference type="PANTHER" id="PTHR34502:SF5">
    <property type="entry name" value="DUF6594 DOMAIN-CONTAINING PROTEIN"/>
    <property type="match status" value="1"/>
</dbReference>
<evidence type="ECO:0000313" key="3">
    <source>
        <dbReference type="EMBL" id="KAG9247546.1"/>
    </source>
</evidence>
<sequence length="298" mass="33339">MDTSPDLGIFWRFGVLNNLDLLYAQAELVSLERDFFQQREADNSSDCKTTAAYCRSMDTPRQSEGRGGRVQRDMLLRIQGKLKTCKEELTNQIVVRTHTGPGSADVRVMGEQLTRLRCRHSEMLANHIGGLCPVSAAYSPITALRIDRGNVYKIEKPFQYLWHVGSVTFDNFTGIGGKRRNQSTFSNLSFGNTPSQPKNNILLSERDTEHSAASHSAANFETPLSTLRLQTSEESQFPDDAHAVDVDHGSPAAEKRFEAELSQLHRNYGADFKAALLSAVFVTLPLLVLYYIHSLSKR</sequence>
<evidence type="ECO:0000259" key="2">
    <source>
        <dbReference type="Pfam" id="PF20237"/>
    </source>
</evidence>
<organism evidence="3 4">
    <name type="scientific">Calycina marina</name>
    <dbReference type="NCBI Taxonomy" id="1763456"/>
    <lineage>
        <taxon>Eukaryota</taxon>
        <taxon>Fungi</taxon>
        <taxon>Dikarya</taxon>
        <taxon>Ascomycota</taxon>
        <taxon>Pezizomycotina</taxon>
        <taxon>Leotiomycetes</taxon>
        <taxon>Helotiales</taxon>
        <taxon>Pezizellaceae</taxon>
        <taxon>Calycina</taxon>
    </lineage>
</organism>
<keyword evidence="1" id="KW-0472">Membrane</keyword>
<accession>A0A9P8CJH9</accession>
<comment type="caution">
    <text evidence="3">The sequence shown here is derived from an EMBL/GenBank/DDBJ whole genome shotgun (WGS) entry which is preliminary data.</text>
</comment>
<dbReference type="Pfam" id="PF20237">
    <property type="entry name" value="DUF6594"/>
    <property type="match status" value="1"/>
</dbReference>
<feature type="domain" description="DUF6594" evidence="2">
    <location>
        <begin position="1"/>
        <end position="109"/>
    </location>
</feature>
<dbReference type="InterPro" id="IPR046529">
    <property type="entry name" value="DUF6594"/>
</dbReference>
<keyword evidence="1" id="KW-1133">Transmembrane helix</keyword>
<protein>
    <recommendedName>
        <fullName evidence="2">DUF6594 domain-containing protein</fullName>
    </recommendedName>
</protein>
<dbReference type="EMBL" id="MU253769">
    <property type="protein sequence ID" value="KAG9247546.1"/>
    <property type="molecule type" value="Genomic_DNA"/>
</dbReference>
<feature type="transmembrane region" description="Helical" evidence="1">
    <location>
        <begin position="272"/>
        <end position="292"/>
    </location>
</feature>
<evidence type="ECO:0000313" key="4">
    <source>
        <dbReference type="Proteomes" id="UP000887226"/>
    </source>
</evidence>
<name>A0A9P8CJH9_9HELO</name>
<reference evidence="3" key="1">
    <citation type="journal article" date="2021" name="IMA Fungus">
        <title>Genomic characterization of three marine fungi, including Emericellopsis atlantica sp. nov. with signatures of a generalist lifestyle and marine biomass degradation.</title>
        <authorList>
            <person name="Hagestad O.C."/>
            <person name="Hou L."/>
            <person name="Andersen J.H."/>
            <person name="Hansen E.H."/>
            <person name="Altermark B."/>
            <person name="Li C."/>
            <person name="Kuhnert E."/>
            <person name="Cox R.J."/>
            <person name="Crous P.W."/>
            <person name="Spatafora J.W."/>
            <person name="Lail K."/>
            <person name="Amirebrahimi M."/>
            <person name="Lipzen A."/>
            <person name="Pangilinan J."/>
            <person name="Andreopoulos W."/>
            <person name="Hayes R.D."/>
            <person name="Ng V."/>
            <person name="Grigoriev I.V."/>
            <person name="Jackson S.A."/>
            <person name="Sutton T.D.S."/>
            <person name="Dobson A.D.W."/>
            <person name="Rama T."/>
        </authorList>
    </citation>
    <scope>NUCLEOTIDE SEQUENCE</scope>
    <source>
        <strain evidence="3">TRa3180A</strain>
    </source>
</reference>
<dbReference type="Proteomes" id="UP000887226">
    <property type="component" value="Unassembled WGS sequence"/>
</dbReference>
<keyword evidence="1" id="KW-0812">Transmembrane</keyword>
<dbReference type="PANTHER" id="PTHR34502">
    <property type="entry name" value="DUF6594 DOMAIN-CONTAINING PROTEIN-RELATED"/>
    <property type="match status" value="1"/>
</dbReference>
<dbReference type="OrthoDB" id="5342093at2759"/>
<keyword evidence="4" id="KW-1185">Reference proteome</keyword>
<dbReference type="AlphaFoldDB" id="A0A9P8CJH9"/>
<gene>
    <name evidence="3" type="ORF">BJ878DRAFT_477276</name>
</gene>